<feature type="domain" description="SpoVT-AbrB" evidence="1">
    <location>
        <begin position="15"/>
        <end position="60"/>
    </location>
</feature>
<dbReference type="AlphaFoldDB" id="A0A5D4KEN4"/>
<dbReference type="NCBIfam" id="TIGR02609">
    <property type="entry name" value="doc_partner"/>
    <property type="match status" value="1"/>
</dbReference>
<dbReference type="SUPFAM" id="SSF89447">
    <property type="entry name" value="AbrB/MazE/MraZ-like"/>
    <property type="match status" value="1"/>
</dbReference>
<name>A0A5D4KEN4_9BACI</name>
<proteinExistence type="predicted"/>
<accession>A0A5D4KEN4</accession>
<gene>
    <name evidence="2" type="ORF">FZC79_11485</name>
</gene>
<dbReference type="InterPro" id="IPR037914">
    <property type="entry name" value="SpoVT-AbrB_sf"/>
</dbReference>
<dbReference type="Gene3D" id="2.10.260.10">
    <property type="match status" value="1"/>
</dbReference>
<dbReference type="Proteomes" id="UP000323317">
    <property type="component" value="Unassembled WGS sequence"/>
</dbReference>
<dbReference type="InterPro" id="IPR007159">
    <property type="entry name" value="SpoVT-AbrB_dom"/>
</dbReference>
<sequence>MTKTVVEKRVERKVTKIGNSLGVTFPKEVLDHLGIQHGDEVKFDLQNGSVNIKKKAQLKLPKGVDADFLEQMNDMMTEYDDTFKGLVNR</sequence>
<dbReference type="RefSeq" id="WP_148946951.1">
    <property type="nucleotide sequence ID" value="NZ_JBNIKK010000004.1"/>
</dbReference>
<evidence type="ECO:0000259" key="1">
    <source>
        <dbReference type="SMART" id="SM00966"/>
    </source>
</evidence>
<dbReference type="GO" id="GO:0003677">
    <property type="term" value="F:DNA binding"/>
    <property type="evidence" value="ECO:0007669"/>
    <property type="project" value="UniProtKB-KW"/>
</dbReference>
<protein>
    <submittedName>
        <fullName evidence="2">AbrB/MazE/SpoVT family DNA-binding domain-containing protein</fullName>
    </submittedName>
</protein>
<comment type="caution">
    <text evidence="2">The sequence shown here is derived from an EMBL/GenBank/DDBJ whole genome shotgun (WGS) entry which is preliminary data.</text>
</comment>
<dbReference type="InterPro" id="IPR013432">
    <property type="entry name" value="Doc_partner"/>
</dbReference>
<dbReference type="EMBL" id="VTEH01000007">
    <property type="protein sequence ID" value="TYR75376.1"/>
    <property type="molecule type" value="Genomic_DNA"/>
</dbReference>
<keyword evidence="2" id="KW-0238">DNA-binding</keyword>
<dbReference type="Pfam" id="PF04014">
    <property type="entry name" value="MazE_antitoxin"/>
    <property type="match status" value="1"/>
</dbReference>
<evidence type="ECO:0000313" key="2">
    <source>
        <dbReference type="EMBL" id="TYR75376.1"/>
    </source>
</evidence>
<evidence type="ECO:0000313" key="3">
    <source>
        <dbReference type="Proteomes" id="UP000323317"/>
    </source>
</evidence>
<reference evidence="2 3" key="1">
    <citation type="submission" date="2019-08" db="EMBL/GenBank/DDBJ databases">
        <title>Bacillus genomes from the desert of Cuatro Cienegas, Coahuila.</title>
        <authorList>
            <person name="Olmedo-Alvarez G."/>
        </authorList>
    </citation>
    <scope>NUCLEOTIDE SEQUENCE [LARGE SCALE GENOMIC DNA]</scope>
    <source>
        <strain evidence="2 3">CH40_1T</strain>
    </source>
</reference>
<organism evidence="2 3">
    <name type="scientific">Rossellomorea vietnamensis</name>
    <dbReference type="NCBI Taxonomy" id="218284"/>
    <lineage>
        <taxon>Bacteria</taxon>
        <taxon>Bacillati</taxon>
        <taxon>Bacillota</taxon>
        <taxon>Bacilli</taxon>
        <taxon>Bacillales</taxon>
        <taxon>Bacillaceae</taxon>
        <taxon>Rossellomorea</taxon>
    </lineage>
</organism>
<dbReference type="SMART" id="SM00966">
    <property type="entry name" value="SpoVT_AbrB"/>
    <property type="match status" value="1"/>
</dbReference>